<evidence type="ECO:0000256" key="3">
    <source>
        <dbReference type="ARBA" id="ARBA00022475"/>
    </source>
</evidence>
<feature type="transmembrane region" description="Helical" evidence="7">
    <location>
        <begin position="281"/>
        <end position="302"/>
    </location>
</feature>
<comment type="subcellular location">
    <subcellularLocation>
        <location evidence="1">Cell membrane</location>
        <topology evidence="1">Multi-pass membrane protein</topology>
    </subcellularLocation>
</comment>
<evidence type="ECO:0000313" key="9">
    <source>
        <dbReference type="Proteomes" id="UP000190044"/>
    </source>
</evidence>
<feature type="transmembrane region" description="Helical" evidence="7">
    <location>
        <begin position="185"/>
        <end position="206"/>
    </location>
</feature>
<feature type="transmembrane region" description="Helical" evidence="7">
    <location>
        <begin position="67"/>
        <end position="83"/>
    </location>
</feature>
<dbReference type="PANTHER" id="PTHR30106:SF2">
    <property type="entry name" value="UPF0324 INNER MEMBRANE PROTEIN YEIH"/>
    <property type="match status" value="1"/>
</dbReference>
<keyword evidence="6 7" id="KW-0472">Membrane</keyword>
<feature type="transmembrane region" description="Helical" evidence="7">
    <location>
        <begin position="40"/>
        <end position="61"/>
    </location>
</feature>
<evidence type="ECO:0000256" key="5">
    <source>
        <dbReference type="ARBA" id="ARBA00022989"/>
    </source>
</evidence>
<keyword evidence="9" id="KW-1185">Reference proteome</keyword>
<dbReference type="EMBL" id="FUYP01000046">
    <property type="protein sequence ID" value="SKB99988.1"/>
    <property type="molecule type" value="Genomic_DNA"/>
</dbReference>
<dbReference type="AlphaFoldDB" id="A0A1T5FUW6"/>
<evidence type="ECO:0000256" key="2">
    <source>
        <dbReference type="ARBA" id="ARBA00007977"/>
    </source>
</evidence>
<proteinExistence type="inferred from homology"/>
<dbReference type="InterPro" id="IPR018383">
    <property type="entry name" value="UPF0324_pro"/>
</dbReference>
<dbReference type="GO" id="GO:0005886">
    <property type="term" value="C:plasma membrane"/>
    <property type="evidence" value="ECO:0007669"/>
    <property type="project" value="UniProtKB-SubCell"/>
</dbReference>
<feature type="transmembrane region" description="Helical" evidence="7">
    <location>
        <begin position="128"/>
        <end position="146"/>
    </location>
</feature>
<evidence type="ECO:0000256" key="1">
    <source>
        <dbReference type="ARBA" id="ARBA00004651"/>
    </source>
</evidence>
<sequence>MKNALRVQSDPKVEADLHMYAGDLFGEFRLSSETGEQRRLFPLLFPGIAACVTAAAAAAWLAEHYEFPVILLGLLIGASLNFLGDDRKVQPGLNFSARQPLKLAIVLLGFQVSVDQVLALGALPFFELIAIMAASIMAAVLTSRLLKRPLEVGLLAGCATAICGLSAAVALFAPMDRKRVSDAHFAVTLAGISLASAVAMSVYPVIGRELGLGDREAGFLIGATIHDVAQAIGGGYAFSDEAGRYATIVKLTRVALLGPAVLLVGLLLKGRNGSSDKGPRYALPGFLLAFVVVAVLGSWLPVPDDLRSGALTASKALLVISVTATAMRTRLNMLGQIGFGGVAPVLAATLASLSVGLALTLLQMS</sequence>
<evidence type="ECO:0000313" key="8">
    <source>
        <dbReference type="EMBL" id="SKB99988.1"/>
    </source>
</evidence>
<evidence type="ECO:0000256" key="7">
    <source>
        <dbReference type="SAM" id="Phobius"/>
    </source>
</evidence>
<keyword evidence="4 7" id="KW-0812">Transmembrane</keyword>
<evidence type="ECO:0000256" key="4">
    <source>
        <dbReference type="ARBA" id="ARBA00022692"/>
    </source>
</evidence>
<organism evidence="8 9">
    <name type="scientific">Sphingopyxis flava</name>
    <dbReference type="NCBI Taxonomy" id="1507287"/>
    <lineage>
        <taxon>Bacteria</taxon>
        <taxon>Pseudomonadati</taxon>
        <taxon>Pseudomonadota</taxon>
        <taxon>Alphaproteobacteria</taxon>
        <taxon>Sphingomonadales</taxon>
        <taxon>Sphingomonadaceae</taxon>
        <taxon>Sphingopyxis</taxon>
    </lineage>
</organism>
<dbReference type="PANTHER" id="PTHR30106">
    <property type="entry name" value="INNER MEMBRANE PROTEIN YEIH-RELATED"/>
    <property type="match status" value="1"/>
</dbReference>
<dbReference type="Pfam" id="PF03601">
    <property type="entry name" value="Cons_hypoth698"/>
    <property type="match status" value="1"/>
</dbReference>
<accession>A0A1T5FUW6</accession>
<comment type="similarity">
    <text evidence="2">Belongs to the UPF0324 family.</text>
</comment>
<keyword evidence="3" id="KW-1003">Cell membrane</keyword>
<reference evidence="9" key="1">
    <citation type="submission" date="2017-02" db="EMBL/GenBank/DDBJ databases">
        <authorList>
            <person name="Varghese N."/>
            <person name="Submissions S."/>
        </authorList>
    </citation>
    <scope>NUCLEOTIDE SEQUENCE [LARGE SCALE GENOMIC DNA]</scope>
    <source>
        <strain evidence="9">R11H</strain>
    </source>
</reference>
<gene>
    <name evidence="8" type="ORF">SAMN06295937_10464</name>
</gene>
<feature type="transmembrane region" description="Helical" evidence="7">
    <location>
        <begin position="251"/>
        <end position="269"/>
    </location>
</feature>
<dbReference type="Proteomes" id="UP000190044">
    <property type="component" value="Unassembled WGS sequence"/>
</dbReference>
<keyword evidence="5 7" id="KW-1133">Transmembrane helix</keyword>
<feature type="transmembrane region" description="Helical" evidence="7">
    <location>
        <begin position="153"/>
        <end position="173"/>
    </location>
</feature>
<protein>
    <submittedName>
        <fullName evidence="8">Conserved hypothetical integral membrane protein</fullName>
    </submittedName>
</protein>
<evidence type="ECO:0000256" key="6">
    <source>
        <dbReference type="ARBA" id="ARBA00023136"/>
    </source>
</evidence>
<feature type="transmembrane region" description="Helical" evidence="7">
    <location>
        <begin position="339"/>
        <end position="362"/>
    </location>
</feature>
<name>A0A1T5FUW6_9SPHN</name>